<organism evidence="1">
    <name type="scientific">bioreactor metagenome</name>
    <dbReference type="NCBI Taxonomy" id="1076179"/>
    <lineage>
        <taxon>unclassified sequences</taxon>
        <taxon>metagenomes</taxon>
        <taxon>ecological metagenomes</taxon>
    </lineage>
</organism>
<dbReference type="EMBL" id="VSSQ01002775">
    <property type="protein sequence ID" value="MPM17326.1"/>
    <property type="molecule type" value="Genomic_DNA"/>
</dbReference>
<comment type="caution">
    <text evidence="1">The sequence shown here is derived from an EMBL/GenBank/DDBJ whole genome shotgun (WGS) entry which is preliminary data.</text>
</comment>
<sequence length="146" mass="17213">MKEDIGIDFEEFITTYNNKGRSEALALARDKYNLSFQQMKRRLSSKSDFYFDAKTRKYKHKSEAEIENSFMTIDELDSYKENRASIRESMPPSGLASNQSFDDLLSELIKDRLMELNKYVSINLLERRLIINTKTLKQDCFELIEI</sequence>
<name>A0A644XM88_9ZZZZ</name>
<reference evidence="1" key="1">
    <citation type="submission" date="2019-08" db="EMBL/GenBank/DDBJ databases">
        <authorList>
            <person name="Kucharzyk K."/>
            <person name="Murdoch R.W."/>
            <person name="Higgins S."/>
            <person name="Loffler F."/>
        </authorList>
    </citation>
    <scope>NUCLEOTIDE SEQUENCE</scope>
</reference>
<accession>A0A644XM88</accession>
<protein>
    <submittedName>
        <fullName evidence="1">Uncharacterized protein</fullName>
    </submittedName>
</protein>
<gene>
    <name evidence="1" type="ORF">SDC9_63714</name>
</gene>
<dbReference type="AlphaFoldDB" id="A0A644XM88"/>
<proteinExistence type="predicted"/>
<evidence type="ECO:0000313" key="1">
    <source>
        <dbReference type="EMBL" id="MPM17326.1"/>
    </source>
</evidence>